<dbReference type="Pfam" id="PF25036">
    <property type="entry name" value="VPS13_VAB"/>
    <property type="match status" value="1"/>
</dbReference>
<dbReference type="PROSITE" id="PS50275">
    <property type="entry name" value="SAC"/>
    <property type="match status" value="1"/>
</dbReference>
<evidence type="ECO:0000256" key="1">
    <source>
        <dbReference type="ARBA" id="ARBA00006545"/>
    </source>
</evidence>
<dbReference type="GO" id="GO:0006623">
    <property type="term" value="P:protein targeting to vacuole"/>
    <property type="evidence" value="ECO:0007669"/>
    <property type="project" value="TreeGrafter"/>
</dbReference>
<dbReference type="InterPro" id="IPR026847">
    <property type="entry name" value="VPS13"/>
</dbReference>
<dbReference type="InterPro" id="IPR009543">
    <property type="entry name" value="VPS13_VAB"/>
</dbReference>
<reference evidence="7" key="2">
    <citation type="submission" date="2016-11" db="UniProtKB">
        <authorList>
            <consortium name="WormBaseParasite"/>
        </authorList>
    </citation>
    <scope>IDENTIFICATION</scope>
</reference>
<organism evidence="6 7">
    <name type="scientific">Loa loa</name>
    <name type="common">Eye worm</name>
    <name type="synonym">Filaria loa</name>
    <dbReference type="NCBI Taxonomy" id="7209"/>
    <lineage>
        <taxon>Eukaryota</taxon>
        <taxon>Metazoa</taxon>
        <taxon>Ecdysozoa</taxon>
        <taxon>Nematoda</taxon>
        <taxon>Chromadorea</taxon>
        <taxon>Rhabditida</taxon>
        <taxon>Spirurina</taxon>
        <taxon>Spiruromorpha</taxon>
        <taxon>Filarioidea</taxon>
        <taxon>Onchocercidae</taxon>
        <taxon>Loa</taxon>
    </lineage>
</organism>
<reference evidence="6" key="1">
    <citation type="submission" date="2012-04" db="EMBL/GenBank/DDBJ databases">
        <title>The Genome Sequence of Loa loa.</title>
        <authorList>
            <consortium name="The Broad Institute Genome Sequencing Platform"/>
            <consortium name="Broad Institute Genome Sequencing Center for Infectious Disease"/>
            <person name="Nutman T.B."/>
            <person name="Fink D.L."/>
            <person name="Russ C."/>
            <person name="Young S."/>
            <person name="Zeng Q."/>
            <person name="Gargeya S."/>
            <person name="Alvarado L."/>
            <person name="Berlin A."/>
            <person name="Chapman S.B."/>
            <person name="Chen Z."/>
            <person name="Freedman E."/>
            <person name="Gellesch M."/>
            <person name="Goldberg J."/>
            <person name="Griggs A."/>
            <person name="Gujja S."/>
            <person name="Heilman E.R."/>
            <person name="Heiman D."/>
            <person name="Howarth C."/>
            <person name="Mehta T."/>
            <person name="Neiman D."/>
            <person name="Pearson M."/>
            <person name="Roberts A."/>
            <person name="Saif S."/>
            <person name="Shea T."/>
            <person name="Shenoy N."/>
            <person name="Sisk P."/>
            <person name="Stolte C."/>
            <person name="Sykes S."/>
            <person name="White J."/>
            <person name="Yandava C."/>
            <person name="Haas B."/>
            <person name="Henn M.R."/>
            <person name="Nusbaum C."/>
            <person name="Birren B."/>
        </authorList>
    </citation>
    <scope>NUCLEOTIDE SEQUENCE [LARGE SCALE GENOMIC DNA]</scope>
</reference>
<dbReference type="WBParaSite" id="EN70_7724">
    <property type="protein sequence ID" value="EN70_7724"/>
    <property type="gene ID" value="EN70_7724"/>
</dbReference>
<evidence type="ECO:0000313" key="6">
    <source>
        <dbReference type="Proteomes" id="UP000095285"/>
    </source>
</evidence>
<proteinExistence type="inferred from homology"/>
<dbReference type="InterPro" id="IPR002013">
    <property type="entry name" value="SAC_dom"/>
</dbReference>
<dbReference type="InParanoid" id="A0A1I7VYM5"/>
<feature type="compositionally biased region" description="Basic and acidic residues" evidence="4">
    <location>
        <begin position="2194"/>
        <end position="2213"/>
    </location>
</feature>
<dbReference type="InterPro" id="IPR026854">
    <property type="entry name" value="VPS13_N"/>
</dbReference>
<feature type="compositionally biased region" description="Basic and acidic residues" evidence="4">
    <location>
        <begin position="913"/>
        <end position="935"/>
    </location>
</feature>
<dbReference type="Proteomes" id="UP000095285">
    <property type="component" value="Unassembled WGS sequence"/>
</dbReference>
<dbReference type="PANTHER" id="PTHR16166:SF93">
    <property type="entry name" value="INTERMEMBRANE LIPID TRANSFER PROTEIN VPS13"/>
    <property type="match status" value="1"/>
</dbReference>
<dbReference type="InterPro" id="IPR056748">
    <property type="entry name" value="VPS13-like_C"/>
</dbReference>
<comment type="similarity">
    <text evidence="1">Belongs to the VPS13 family.</text>
</comment>
<dbReference type="GO" id="GO:0016791">
    <property type="term" value="F:phosphatase activity"/>
    <property type="evidence" value="ECO:0007669"/>
    <property type="project" value="InterPro"/>
</dbReference>
<keyword evidence="2" id="KW-0813">Transport</keyword>
<keyword evidence="6" id="KW-1185">Reference proteome</keyword>
<evidence type="ECO:0000256" key="4">
    <source>
        <dbReference type="SAM" id="MobiDB-lite"/>
    </source>
</evidence>
<gene>
    <name evidence="7" type="primary">LOAG_00740</name>
</gene>
<evidence type="ECO:0000256" key="3">
    <source>
        <dbReference type="ARBA" id="ARBA00023055"/>
    </source>
</evidence>
<dbReference type="InterPro" id="IPR056747">
    <property type="entry name" value="VPS13-like_M"/>
</dbReference>
<name>A0A1I7VYM5_LOALO</name>
<dbReference type="PANTHER" id="PTHR16166">
    <property type="entry name" value="VACUOLAR PROTEIN SORTING-ASSOCIATED PROTEIN VPS13"/>
    <property type="match status" value="1"/>
</dbReference>
<feature type="domain" description="SAC" evidence="5">
    <location>
        <begin position="133"/>
        <end position="457"/>
    </location>
</feature>
<dbReference type="Pfam" id="PF12624">
    <property type="entry name" value="VPS13_N"/>
    <property type="match status" value="1"/>
</dbReference>
<feature type="region of interest" description="Disordered" evidence="4">
    <location>
        <begin position="2178"/>
        <end position="2224"/>
    </location>
</feature>
<dbReference type="Pfam" id="PF25037">
    <property type="entry name" value="VPS13_C"/>
    <property type="match status" value="1"/>
</dbReference>
<accession>A0A1I7VYM5</accession>
<dbReference type="OrthoDB" id="428159at2759"/>
<evidence type="ECO:0000259" key="5">
    <source>
        <dbReference type="PROSITE" id="PS50275"/>
    </source>
</evidence>
<dbReference type="FunCoup" id="A0A1I7VYM5">
    <property type="interactions" value="2092"/>
</dbReference>
<feature type="region of interest" description="Disordered" evidence="4">
    <location>
        <begin position="913"/>
        <end position="943"/>
    </location>
</feature>
<protein>
    <submittedName>
        <fullName evidence="7">SAC domain-containing protein</fullName>
    </submittedName>
</protein>
<dbReference type="GO" id="GO:0006869">
    <property type="term" value="P:lipid transport"/>
    <property type="evidence" value="ECO:0007669"/>
    <property type="project" value="UniProtKB-KW"/>
</dbReference>
<sequence length="4037" mass="454947">MILLGTNNNLYLAKGSCVLKCCKSTMKLATCSVEESVNAIELGEFVAFIGKILVENECYLLVAVECTPVATYPCTNDTISHIDRVIAIPVGKDGLPPKPIMSPSKLEKIKMSQKKVIHFVTGKGNSVRLIDEILRLFNGGDFYICFKRDITLNTQSNFSTRRTNKWFFWNYALLSDLFDDDGFPHPGTEEWIIPVCQGFVAERRISIEAETKLIVTLISRRSINCAGVRYLKRGVDEDGDVANFVETEVVLTVFGHCLSFVQIRGSVPVFWTQQGYRYRPPLVISKTFNDSYPAFNKHVTKMTKTYGTPLTIVNLVEQRGREMQLAVSFLQHILYMNSPDIAYFTYDFHFRCRGLRFHKVTELVSALTEQISSIGFCWVDKCGEIVRQQQGVIRTNCVDCLDRTNVVQCAISQALCLLQAQKLGIVGPQTESPLELIQALQTMWADNGDAISRQYAGTDALKGDITRSGQRNLVGMVKDGYNSASRYYLSHMRDAERQLAVDALLGKSLDADESQSEKFEGEEDEEEVESIGRLVREAILFILPEKEILVGGWALVEGSNNTDQIDSVLVLTKTAVIAAFYDDDTKLSDVKHISFDEIRDLEYGRLGKSSRTHLRLCSKSGELFTWRAAKTRLFNNVAILLRTEDEADEYIQAIGEQVKVTMALAGYIVSFSHVPVLNSPRRTDRNKRRMMNMVASVFRLRADCSAKPQFEHVTFSKPYLTDDAATFSVEKSIRAPDDIISIMKHALPGDSAAIAAKSGISKLSGKRDDRSQEKQNLLEVSHICPSKSDDHLAGKTDDFISLLHKFKLTTSRMMVFESVVAEVLNRTLGNFVNNLDASQLNIGIWGGDVKLTNLEVKETALDDFDLPVKLKFGYLTRLVLKIPWSDLYRQPVIADIEGLNLIVVPNKGVVYSEEKRKKHEKEEKDKALARLEENRKRKRKPPDLASDTFAEKFIATVIKNLQVTVRNIHIRYEDKYSHRSRPFVVGATLEGIDFKTTDENWNETIHKEVVKIVYKLVSLKNLAIYWNSGSELVSDLTDNAAISQAMNDGIVVGNRKPSGYKYMLEPINMQAKLALNQKPETDSCNWKIPKIKLILDVDTLAVAVGKFQYEDLLFLLEAQERFRTAAQYLKYRPHLNDYKGHYRKWWYFAYNAIVEEIVRRRRNNWNWEKMKKHRESVRVYKDAWLKKQTTKNLSSKDRSIIEETEKHLDVFNLNVARQQADMEIDKRGLKRLEDQPQGWVNWAKSWWSGSGDVKEKEGSIPPSSGDIMTKFEEALTAEEKTKLFDAIDYQENTPPTDYPKHFVENVVIANLNLLMIVIEDALTLKFSVITARLEHRASAQAINLKSGIKNVTMDGCGQQVLFVQDDSIDWLTVLVETNPLDRDKAGYDQYIKVALAPTVLKYHAPAINTAIEALRPPESVRLNQLTAAAMARYEDVKARSLTGLAHVVDTRTKLMLDIRIAPVTVIISENGIFNEEKRNLIADLGLLTITTMVDDPLVETPLLGDEEAERRAKLLSRAYDKFSVRLTNMQLIFSDNYQSGMNAKLEPKSHFHLLEPTGLNVAFHKSSIDDLQLPKIKIMGELPDIIITISDERLLELIKLILSVPTPTPESEINALGIAFPPAEFEKTKIRDLATMHAIMEASEISEDEKHLEVKKNLEKQGEKKTNMQQIQLEVNLTLKQVQIVIGTPDAVFLSVQIRYLGCGLQMRTFDMVAVAYLGDLTIEQPQYKSLVPGRNTLFVIDNIQSTDQNLLQFKYVQANKESPFFATEYNSMEQAIDISFKPLIVSLHQDAIINLKRYFETLQEKIAELQYQSKPAQNYQRDESVAGVSVGDVPILHEKKMLILRSSSQESLARPSAFESLKLSHVKRERELVQTRNDFIVKVHVNAIFDALSVYVGSAKCLDTTLNISLVKVAVTMRVRTLKMEGGVKTIAMEDRTGTTIYKHLLALCEDDKEMLSFTFMQYNRTDAEKHMQPSGLDFFIKCRFARIRFVLLFLWLERMKRFAVPFQAEAAQVAAQAQSYASVKASQAAQKIKHLMEESPLRIGVDIELAAPTILVPKSTMSSNALFVDFGKLTAINSISAAQHEQRAIIDSIQINLTDVCFGISLLSEKDVEVLSTCQILKPVTFSLLVYRNLSFEWYKTAPQMLVDAHLPIIEMGMTEEDYSTILKTLSGNLAEGSKLSSEPSSSVNPLIRREKNVAERRQESKEKATSESDGSPPSDSKAKSFVFSFKLDEIAAVLYRGSSNLENSKGEIARKTTAGFAAMRLKKIKLSGSKAENGELDIAISLEVFVMDDERSEKTKTRRLLDKKPDNTGKIHNEFVAARYQANATGDKIIFFSSSAFFLRLCPEFLGALMNFFTVRKTSEELAREAEEVIIPNITQNKEKLETISPRGTVTMNCTMHEAEIILIDDAVIPENSQALILSFSIDLKANPDGEKQVMVGGIRNLQIISTFDYQVLKRTDIDVQLTTEQKTLSENLVVHIGQLYLKISPAIIRLLSAVSSAFLLAANVREDSFTARKTVLKKYPNYWEKRKIDKNKHWWFNVVEEKQDFEYAVDVAAAVSHEQQGTITMESLIVTLEVGVDNRTVPVVLLESSTMVTASQWSSLLAVDADVELQISYYNETFCVWEPIVEPVEVADNVWKRWALKAELRTHSEDELSVNDTSSLSQKTINLKASELLNITITKSLILLSYHLMDSFERAAKLISPPMGRTLPGSSKYLIFNSAGISTKIDNTETLIISADGLPIDATPCTFVDLNIPIDLNEKIGPTQSQSTKKAELRLIFDEIDAERYVNIMRSESRTFELPVKSGSGKQWKVVVETKVENMRRLIYLHSIVQFVNHLDIPFEIHSVRDGRLDFCGIATKSSEPLDIALPLLYTATGELFIRPHDDAYEMSNESVCWNKFEDKARYIVRCDLSEDMKQGLFVALIVEEVPLKAERSRNLDDTSYIVHIFSPLTLHNFLPFPLRLTSPIQKELSGGEEISLNIIPGQNFNFEVSYRGDLYVTEMLFPVEHQDLMVITLTSGEKILNFGIHWTIAHRKLDAEVYAPYWFVNNTGRIVKFTESSEGIIGKTTKCVPCQKGGMEGQYCDAIIQEPFSEPALLPLDAKDFLSKKKARLSLFGNYWTNEFPLDAVGNSGRIGCKDESSSEQSISLQISMCQSGLTKVITFLPFYLLHNESRFPLEIREFGAQNWVLVTSQACIGFWPSQKENRKYAVVRYGGTAEESILFPITESFEGFCQIDNDYLGVYVTVTVCESSSIIKLESFEPGMAPAIIMNATKKSVEFNQKGAQSKKILGPWESCAFTWADVIRDRELEWKSGDASHMDDLIRNAFEDYRPSNSDCAHYYWVSFLNGRQRIYLFTDDLAVVTTAHEAYEIELPTLSVEISLQGIGISIVDNFKTEEIAYLCIASSAIIWEQFVKTRFKSFTIKQMETIEHAYQAWLRDRLEETVVVDKLEFDFIHMKLKKQKDWIDIRRQFQIGLWMHYRQTPHQSQFHMKLNHLQIDNQLPACVFPCVLSVVPPPRSVIQDNAPKSFSELSYIRRESEHSRIAQIKYLHLLVQEFAVQVDQGFVNAILDWISSQADSKPYTKEAFVKDFEMTKNQLEVFAGITTASQQAAYYENLHISPLMIHLSFSQGGSSGKQLKGKTLKSKEAVQLPVQSEFINVFLKSIGVTVTEIQDVVFKLAFFERKYAFYTTSQLQGEITGHYTSQIIKQLYVLVLGLDILGNPFGLVRDLSSGVQDFFYQPFQGAVQGPEEFAEGVALGVKGLVGATVGGGAGAVSRIAGTLGKGVAALTLDEEYQRKRQQIMNRRPKTFSEGVARGAKGVGQGFYDGISGVVCKPLAGARTGGAGGFAKGLSLGLVGIVTRPLSGAVDFASSTLDAVRSATVGTDETKSLRPPRVIFSDNIVRPYSQKMAVGAQIFREADNGSVADTDYFLAHAPISERSLFIITDRRAMNVRKSDMVGSWNIEWQVLYTEMNRPTLSGKTILIDLRKKQKGFLRLSTLGGRVVELIEQTSATEIYNKLLLAYEIEVGAS</sequence>
<dbReference type="GO" id="GO:0045053">
    <property type="term" value="P:protein retention in Golgi apparatus"/>
    <property type="evidence" value="ECO:0007669"/>
    <property type="project" value="TreeGrafter"/>
</dbReference>
<feature type="compositionally biased region" description="Low complexity" evidence="4">
    <location>
        <begin position="2180"/>
        <end position="2189"/>
    </location>
</feature>
<keyword evidence="3" id="KW-0445">Lipid transport</keyword>
<dbReference type="STRING" id="7209.A0A1I7VYM5"/>
<evidence type="ECO:0000313" key="7">
    <source>
        <dbReference type="WBParaSite" id="EN70_7724"/>
    </source>
</evidence>
<dbReference type="Pfam" id="PF02383">
    <property type="entry name" value="Syja_N"/>
    <property type="match status" value="1"/>
</dbReference>
<evidence type="ECO:0000256" key="2">
    <source>
        <dbReference type="ARBA" id="ARBA00022448"/>
    </source>
</evidence>
<dbReference type="Pfam" id="PF25033">
    <property type="entry name" value="VPS13_M"/>
    <property type="match status" value="1"/>
</dbReference>
<dbReference type="eggNOG" id="KOG1809">
    <property type="taxonomic scope" value="Eukaryota"/>
</dbReference>